<organism evidence="1 2">
    <name type="scientific">Trichonephila clavata</name>
    <name type="common">Joro spider</name>
    <name type="synonym">Nephila clavata</name>
    <dbReference type="NCBI Taxonomy" id="2740835"/>
    <lineage>
        <taxon>Eukaryota</taxon>
        <taxon>Metazoa</taxon>
        <taxon>Ecdysozoa</taxon>
        <taxon>Arthropoda</taxon>
        <taxon>Chelicerata</taxon>
        <taxon>Arachnida</taxon>
        <taxon>Araneae</taxon>
        <taxon>Araneomorphae</taxon>
        <taxon>Entelegynae</taxon>
        <taxon>Araneoidea</taxon>
        <taxon>Nephilidae</taxon>
        <taxon>Trichonephila</taxon>
    </lineage>
</organism>
<keyword evidence="2" id="KW-1185">Reference proteome</keyword>
<dbReference type="EMBL" id="BMAO01007459">
    <property type="protein sequence ID" value="GFR16125.1"/>
    <property type="molecule type" value="Genomic_DNA"/>
</dbReference>
<dbReference type="AlphaFoldDB" id="A0A8X6J1Q7"/>
<accession>A0A8X6J1Q7</accession>
<name>A0A8X6J1Q7_TRICU</name>
<gene>
    <name evidence="1" type="ORF">TNCT_396601</name>
</gene>
<proteinExistence type="predicted"/>
<reference evidence="1" key="1">
    <citation type="submission" date="2020-07" db="EMBL/GenBank/DDBJ databases">
        <title>Multicomponent nature underlies the extraordinary mechanical properties of spider dragline silk.</title>
        <authorList>
            <person name="Kono N."/>
            <person name="Nakamura H."/>
            <person name="Mori M."/>
            <person name="Yoshida Y."/>
            <person name="Ohtoshi R."/>
            <person name="Malay A.D."/>
            <person name="Moran D.A.P."/>
            <person name="Tomita M."/>
            <person name="Numata K."/>
            <person name="Arakawa K."/>
        </authorList>
    </citation>
    <scope>NUCLEOTIDE SEQUENCE</scope>
</reference>
<evidence type="ECO:0000313" key="1">
    <source>
        <dbReference type="EMBL" id="GFR16125.1"/>
    </source>
</evidence>
<comment type="caution">
    <text evidence="1">The sequence shown here is derived from an EMBL/GenBank/DDBJ whole genome shotgun (WGS) entry which is preliminary data.</text>
</comment>
<dbReference type="Proteomes" id="UP000887116">
    <property type="component" value="Unassembled WGS sequence"/>
</dbReference>
<evidence type="ECO:0000313" key="2">
    <source>
        <dbReference type="Proteomes" id="UP000887116"/>
    </source>
</evidence>
<protein>
    <submittedName>
        <fullName evidence="1">Uncharacterized protein</fullName>
    </submittedName>
</protein>
<sequence>MHFVLVVSTRGLSSNRHGKRIAVCVLFNAGNLNGFTWISRQQEVPIVVASLSVTIGSTTYHVTRVVITRKGQYDPETTA</sequence>